<proteinExistence type="predicted"/>
<dbReference type="InterPro" id="IPR013087">
    <property type="entry name" value="Znf_C2H2_type"/>
</dbReference>
<feature type="domain" description="C2H2-type" evidence="4">
    <location>
        <begin position="322"/>
        <end position="347"/>
    </location>
</feature>
<keyword evidence="3" id="KW-0812">Transmembrane</keyword>
<evidence type="ECO:0000313" key="6">
    <source>
        <dbReference type="Proteomes" id="UP001152759"/>
    </source>
</evidence>
<dbReference type="SUPFAM" id="SSF57667">
    <property type="entry name" value="beta-beta-alpha zinc fingers"/>
    <property type="match status" value="1"/>
</dbReference>
<dbReference type="InterPro" id="IPR036236">
    <property type="entry name" value="Znf_C2H2_sf"/>
</dbReference>
<dbReference type="Proteomes" id="UP001152759">
    <property type="component" value="Chromosome 10"/>
</dbReference>
<dbReference type="Gene3D" id="3.30.160.60">
    <property type="entry name" value="Classic Zinc Finger"/>
    <property type="match status" value="1"/>
</dbReference>
<feature type="compositionally biased region" description="Polar residues" evidence="2">
    <location>
        <begin position="269"/>
        <end position="279"/>
    </location>
</feature>
<feature type="domain" description="C2H2-type" evidence="4">
    <location>
        <begin position="296"/>
        <end position="323"/>
    </location>
</feature>
<evidence type="ECO:0000256" key="1">
    <source>
        <dbReference type="PROSITE-ProRule" id="PRU00042"/>
    </source>
</evidence>
<keyword evidence="1" id="KW-0479">Metal-binding</keyword>
<keyword evidence="1" id="KW-0863">Zinc-finger</keyword>
<feature type="compositionally biased region" description="Low complexity" evidence="2">
    <location>
        <begin position="153"/>
        <end position="166"/>
    </location>
</feature>
<feature type="region of interest" description="Disordered" evidence="2">
    <location>
        <begin position="239"/>
        <end position="279"/>
    </location>
</feature>
<evidence type="ECO:0000256" key="3">
    <source>
        <dbReference type="SAM" id="Phobius"/>
    </source>
</evidence>
<dbReference type="PROSITE" id="PS00028">
    <property type="entry name" value="ZINC_FINGER_C2H2_1"/>
    <property type="match status" value="2"/>
</dbReference>
<sequence>MIGILTGLFWPPGNITLVCMTISLLSYYYLQDNINYWAKRGVAYIPLSKCMMLFVDQVLGRKTLMDISKVQYDLLEGHSYGGMYQLTRPAILLRDPAMIKDVTKSFRDCAPSLWVEEMEKGMVRALPLFCTIWQSTHRDAQATGRASRHARNAAAQQALPPVQASAPVQPLGSSYPALGDELFPAVTPFYSGSSAKGKEVLHTAEIDRRRPVQSNAPVSMLASGNELLQAAAPFFSGSSAKGKGVLQTTGSDRRSRSRSSSLDRDASIQKGSNPPNQGVSLTMAEIIAKEKLEYKFQCPHCPRRYKLERSLMGHLPSHAGKTDCDQCDKKFGSINTLRRHKKQKHSG</sequence>
<feature type="transmembrane region" description="Helical" evidence="3">
    <location>
        <begin position="12"/>
        <end position="30"/>
    </location>
</feature>
<keyword evidence="3" id="KW-1133">Transmembrane helix</keyword>
<keyword evidence="3" id="KW-0472">Membrane</keyword>
<gene>
    <name evidence="5" type="ORF">BEMITA_LOCUS2897</name>
</gene>
<dbReference type="SMART" id="SM00355">
    <property type="entry name" value="ZnF_C2H2"/>
    <property type="match status" value="2"/>
</dbReference>
<feature type="region of interest" description="Disordered" evidence="2">
    <location>
        <begin position="142"/>
        <end position="166"/>
    </location>
</feature>
<name>A0A9P0A3E1_BEMTA</name>
<accession>A0A9P0A3E1</accession>
<keyword evidence="6" id="KW-1185">Reference proteome</keyword>
<dbReference type="AlphaFoldDB" id="A0A9P0A3E1"/>
<evidence type="ECO:0000259" key="4">
    <source>
        <dbReference type="PROSITE" id="PS50157"/>
    </source>
</evidence>
<organism evidence="5 6">
    <name type="scientific">Bemisia tabaci</name>
    <name type="common">Sweetpotato whitefly</name>
    <name type="synonym">Aleurodes tabaci</name>
    <dbReference type="NCBI Taxonomy" id="7038"/>
    <lineage>
        <taxon>Eukaryota</taxon>
        <taxon>Metazoa</taxon>
        <taxon>Ecdysozoa</taxon>
        <taxon>Arthropoda</taxon>
        <taxon>Hexapoda</taxon>
        <taxon>Insecta</taxon>
        <taxon>Pterygota</taxon>
        <taxon>Neoptera</taxon>
        <taxon>Paraneoptera</taxon>
        <taxon>Hemiptera</taxon>
        <taxon>Sternorrhyncha</taxon>
        <taxon>Aleyrodoidea</taxon>
        <taxon>Aleyrodidae</taxon>
        <taxon>Aleyrodinae</taxon>
        <taxon>Bemisia</taxon>
    </lineage>
</organism>
<dbReference type="EMBL" id="OU963871">
    <property type="protein sequence ID" value="CAH0383447.1"/>
    <property type="molecule type" value="Genomic_DNA"/>
</dbReference>
<evidence type="ECO:0000313" key="5">
    <source>
        <dbReference type="EMBL" id="CAH0383447.1"/>
    </source>
</evidence>
<evidence type="ECO:0000256" key="2">
    <source>
        <dbReference type="SAM" id="MobiDB-lite"/>
    </source>
</evidence>
<protein>
    <recommendedName>
        <fullName evidence="4">C2H2-type domain-containing protein</fullName>
    </recommendedName>
</protein>
<reference evidence="5" key="1">
    <citation type="submission" date="2021-12" db="EMBL/GenBank/DDBJ databases">
        <authorList>
            <person name="King R."/>
        </authorList>
    </citation>
    <scope>NUCLEOTIDE SEQUENCE</scope>
</reference>
<dbReference type="GO" id="GO:0008270">
    <property type="term" value="F:zinc ion binding"/>
    <property type="evidence" value="ECO:0007669"/>
    <property type="project" value="UniProtKB-KW"/>
</dbReference>
<keyword evidence="1" id="KW-0862">Zinc</keyword>
<dbReference type="PROSITE" id="PS50157">
    <property type="entry name" value="ZINC_FINGER_C2H2_2"/>
    <property type="match status" value="2"/>
</dbReference>